<comment type="caution">
    <text evidence="2">The sequence shown here is derived from an EMBL/GenBank/DDBJ whole genome shotgun (WGS) entry which is preliminary data.</text>
</comment>
<dbReference type="PROSITE" id="PS51704">
    <property type="entry name" value="GP_PDE"/>
    <property type="match status" value="1"/>
</dbReference>
<dbReference type="RefSeq" id="WP_036085508.1">
    <property type="nucleotide sequence ID" value="NZ_CBCSHQ010000005.1"/>
</dbReference>
<evidence type="ECO:0000259" key="1">
    <source>
        <dbReference type="PROSITE" id="PS51704"/>
    </source>
</evidence>
<dbReference type="CDD" id="cd08563">
    <property type="entry name" value="GDPD_TtGDE_like"/>
    <property type="match status" value="1"/>
</dbReference>
<dbReference type="AlphaFoldDB" id="A0A099W7G1"/>
<dbReference type="InterPro" id="IPR030395">
    <property type="entry name" value="GP_PDE_dom"/>
</dbReference>
<dbReference type="Proteomes" id="UP000029844">
    <property type="component" value="Unassembled WGS sequence"/>
</dbReference>
<keyword evidence="3" id="KW-1185">Reference proteome</keyword>
<evidence type="ECO:0000313" key="2">
    <source>
        <dbReference type="EMBL" id="KGL41669.1"/>
    </source>
</evidence>
<dbReference type="InterPro" id="IPR017946">
    <property type="entry name" value="PLC-like_Pdiesterase_TIM-brl"/>
</dbReference>
<dbReference type="Gene3D" id="3.20.20.190">
    <property type="entry name" value="Phosphatidylinositol (PI) phosphodiesterase"/>
    <property type="match status" value="1"/>
</dbReference>
<gene>
    <name evidence="2" type="ORF">EP57_07455</name>
</gene>
<proteinExistence type="predicted"/>
<dbReference type="OrthoDB" id="384721at2"/>
<dbReference type="GO" id="GO:0008081">
    <property type="term" value="F:phosphoric diester hydrolase activity"/>
    <property type="evidence" value="ECO:0007669"/>
    <property type="project" value="InterPro"/>
</dbReference>
<protein>
    <recommendedName>
        <fullName evidence="1">GP-PDE domain-containing protein</fullName>
    </recommendedName>
</protein>
<dbReference type="PANTHER" id="PTHR46211">
    <property type="entry name" value="GLYCEROPHOSPHORYL DIESTER PHOSPHODIESTERASE"/>
    <property type="match status" value="1"/>
</dbReference>
<dbReference type="SUPFAM" id="SSF51695">
    <property type="entry name" value="PLC-like phosphodiesterases"/>
    <property type="match status" value="1"/>
</dbReference>
<dbReference type="EMBL" id="JNFA01000019">
    <property type="protein sequence ID" value="KGL41669.1"/>
    <property type="molecule type" value="Genomic_DNA"/>
</dbReference>
<dbReference type="STRING" id="1552123.EP57_07455"/>
<feature type="domain" description="GP-PDE" evidence="1">
    <location>
        <begin position="2"/>
        <end position="237"/>
    </location>
</feature>
<dbReference type="Pfam" id="PF03009">
    <property type="entry name" value="GDPD"/>
    <property type="match status" value="1"/>
</dbReference>
<dbReference type="GeneID" id="58717212"/>
<dbReference type="eggNOG" id="COG0584">
    <property type="taxonomic scope" value="Bacteria"/>
</dbReference>
<accession>A0A099W7G1</accession>
<reference evidence="2 3" key="1">
    <citation type="submission" date="2014-05" db="EMBL/GenBank/DDBJ databases">
        <title>Novel Listeriaceae from food processing environments.</title>
        <authorList>
            <person name="den Bakker H.C."/>
        </authorList>
    </citation>
    <scope>NUCLEOTIDE SEQUENCE [LARGE SCALE GENOMIC DNA]</scope>
    <source>
        <strain evidence="2 3">FSL A5-0281</strain>
    </source>
</reference>
<organism evidence="2 3">
    <name type="scientific">Listeria booriae</name>
    <dbReference type="NCBI Taxonomy" id="1552123"/>
    <lineage>
        <taxon>Bacteria</taxon>
        <taxon>Bacillati</taxon>
        <taxon>Bacillota</taxon>
        <taxon>Bacilli</taxon>
        <taxon>Bacillales</taxon>
        <taxon>Listeriaceae</taxon>
        <taxon>Listeria</taxon>
    </lineage>
</organism>
<dbReference type="GO" id="GO:0006629">
    <property type="term" value="P:lipid metabolic process"/>
    <property type="evidence" value="ECO:0007669"/>
    <property type="project" value="InterPro"/>
</dbReference>
<evidence type="ECO:0000313" key="3">
    <source>
        <dbReference type="Proteomes" id="UP000029844"/>
    </source>
</evidence>
<name>A0A099W7G1_9LIST</name>
<sequence length="242" mass="27573">MTEIFAHRGSKGTHPENTMPAFLEAVRVGADGIELDVQLSKDGVPVVIHDDKVNRTTNGSGLVCELTLKELKKLDAHQGYRKRFAALFKKTKIPTLQEVLQTLNKYPLILNIELKTDTYDYPGIEEKVLELCRKNTGNLTFLFCSFNVETLKRLRELDSEIKLSAITGLEFEEALAQKDSLRLDSINPPFKIRNIDDFADVPTRCWTANQDKQIEALFDENVLGFMTDFPEKAVELRKKRNK</sequence>
<dbReference type="PANTHER" id="PTHR46211:SF1">
    <property type="entry name" value="GLYCEROPHOSPHODIESTER PHOSPHODIESTERASE, CYTOPLASMIC"/>
    <property type="match status" value="1"/>
</dbReference>